<sequence length="175" mass="19590">MLPFVDQDHRAEANGDEIALVGTQNDLSDTAKDQTSVSLTSTKDPEAWKTAAELDSEWISVNSNELPAHVWVALQDERQATVLRYCRQHPKAVAWSILLFFTVVMEAYDKSLISGYMAFPAFQRRYGSPIELPKGSHEEQRYEVSAAWQMGLQNVALVCEIIGLLAHGYITYVIG</sequence>
<protein>
    <recommendedName>
        <fullName evidence="3">Major facilitator superfamily (MFS) profile domain-containing protein</fullName>
    </recommendedName>
</protein>
<organism evidence="1 2">
    <name type="scientific">Fusarium torreyae</name>
    <dbReference type="NCBI Taxonomy" id="1237075"/>
    <lineage>
        <taxon>Eukaryota</taxon>
        <taxon>Fungi</taxon>
        <taxon>Dikarya</taxon>
        <taxon>Ascomycota</taxon>
        <taxon>Pezizomycotina</taxon>
        <taxon>Sordariomycetes</taxon>
        <taxon>Hypocreomycetidae</taxon>
        <taxon>Hypocreales</taxon>
        <taxon>Nectriaceae</taxon>
        <taxon>Fusarium</taxon>
    </lineage>
</organism>
<keyword evidence="2" id="KW-1185">Reference proteome</keyword>
<comment type="caution">
    <text evidence="1">The sequence shown here is derived from an EMBL/GenBank/DDBJ whole genome shotgun (WGS) entry which is preliminary data.</text>
</comment>
<accession>A0A9W8RLR8</accession>
<dbReference type="Proteomes" id="UP001152049">
    <property type="component" value="Unassembled WGS sequence"/>
</dbReference>
<dbReference type="AlphaFoldDB" id="A0A9W8RLR8"/>
<dbReference type="OrthoDB" id="6612291at2759"/>
<gene>
    <name evidence="1" type="ORF">NW762_014462</name>
</gene>
<reference evidence="1" key="1">
    <citation type="submission" date="2022-09" db="EMBL/GenBank/DDBJ databases">
        <title>Fusarium specimens isolated from Avocado Roots.</title>
        <authorList>
            <person name="Stajich J."/>
            <person name="Roper C."/>
            <person name="Heimlech-Rivalta G."/>
        </authorList>
    </citation>
    <scope>NUCLEOTIDE SEQUENCE</scope>
    <source>
        <strain evidence="1">CF00136</strain>
    </source>
</reference>
<proteinExistence type="predicted"/>
<name>A0A9W8RLR8_9HYPO</name>
<evidence type="ECO:0008006" key="3">
    <source>
        <dbReference type="Google" id="ProtNLM"/>
    </source>
</evidence>
<dbReference type="EMBL" id="JAOQAZ010000050">
    <property type="protein sequence ID" value="KAJ4244606.1"/>
    <property type="molecule type" value="Genomic_DNA"/>
</dbReference>
<evidence type="ECO:0000313" key="1">
    <source>
        <dbReference type="EMBL" id="KAJ4244606.1"/>
    </source>
</evidence>
<evidence type="ECO:0000313" key="2">
    <source>
        <dbReference type="Proteomes" id="UP001152049"/>
    </source>
</evidence>